<proteinExistence type="predicted"/>
<evidence type="ECO:0000313" key="6">
    <source>
        <dbReference type="EnsemblPlants" id="AET7Gv20449600.19"/>
    </source>
</evidence>
<dbReference type="GO" id="GO:0019646">
    <property type="term" value="P:aerobic electron transport chain"/>
    <property type="evidence" value="ECO:0007669"/>
    <property type="project" value="TreeGrafter"/>
</dbReference>
<reference evidence="6" key="3">
    <citation type="journal article" date="2017" name="Nature">
        <title>Genome sequence of the progenitor of the wheat D genome Aegilops tauschii.</title>
        <authorList>
            <person name="Luo M.C."/>
            <person name="Gu Y.Q."/>
            <person name="Puiu D."/>
            <person name="Wang H."/>
            <person name="Twardziok S.O."/>
            <person name="Deal K.R."/>
            <person name="Huo N."/>
            <person name="Zhu T."/>
            <person name="Wang L."/>
            <person name="Wang Y."/>
            <person name="McGuire P.E."/>
            <person name="Liu S."/>
            <person name="Long H."/>
            <person name="Ramasamy R.K."/>
            <person name="Rodriguez J.C."/>
            <person name="Van S.L."/>
            <person name="Yuan L."/>
            <person name="Wang Z."/>
            <person name="Xia Z."/>
            <person name="Xiao L."/>
            <person name="Anderson O.D."/>
            <person name="Ouyang S."/>
            <person name="Liang Y."/>
            <person name="Zimin A.V."/>
            <person name="Pertea G."/>
            <person name="Qi P."/>
            <person name="Bennetzen J.L."/>
            <person name="Dai X."/>
            <person name="Dawson M.W."/>
            <person name="Muller H.G."/>
            <person name="Kugler K."/>
            <person name="Rivarola-Duarte L."/>
            <person name="Spannagl M."/>
            <person name="Mayer K.F.X."/>
            <person name="Lu F.H."/>
            <person name="Bevan M.W."/>
            <person name="Leroy P."/>
            <person name="Li P."/>
            <person name="You F.M."/>
            <person name="Sun Q."/>
            <person name="Liu Z."/>
            <person name="Lyons E."/>
            <person name="Wicker T."/>
            <person name="Salzberg S.L."/>
            <person name="Devos K.M."/>
            <person name="Dvorak J."/>
        </authorList>
    </citation>
    <scope>NUCLEOTIDE SEQUENCE [LARGE SCALE GENOMIC DNA]</scope>
    <source>
        <strain evidence="6">cv. AL8/78</strain>
    </source>
</reference>
<evidence type="ECO:0000256" key="3">
    <source>
        <dbReference type="ARBA" id="ARBA00022827"/>
    </source>
</evidence>
<keyword evidence="3" id="KW-0274">FAD</keyword>
<evidence type="ECO:0000256" key="5">
    <source>
        <dbReference type="SAM" id="MobiDB-lite"/>
    </source>
</evidence>
<protein>
    <recommendedName>
        <fullName evidence="8">FAD/NAD(P)-binding domain-containing protein</fullName>
    </recommendedName>
</protein>
<evidence type="ECO:0000313" key="7">
    <source>
        <dbReference type="Proteomes" id="UP000015105"/>
    </source>
</evidence>
<dbReference type="GO" id="GO:0042372">
    <property type="term" value="P:phylloquinone biosynthetic process"/>
    <property type="evidence" value="ECO:0007669"/>
    <property type="project" value="TreeGrafter"/>
</dbReference>
<evidence type="ECO:0000256" key="2">
    <source>
        <dbReference type="ARBA" id="ARBA00022630"/>
    </source>
</evidence>
<evidence type="ECO:0000256" key="1">
    <source>
        <dbReference type="ARBA" id="ARBA00001974"/>
    </source>
</evidence>
<name>A0A453R3P1_AEGTS</name>
<dbReference type="EnsemblPlants" id="AET7Gv20449600.19">
    <property type="protein sequence ID" value="AET7Gv20449600.19"/>
    <property type="gene ID" value="AET7Gv20449600"/>
</dbReference>
<keyword evidence="7" id="KW-1185">Reference proteome</keyword>
<dbReference type="PANTHER" id="PTHR42913:SF4">
    <property type="entry name" value="ALTERNATIVE NAD(P)H-UBIQUINONE OXIDOREDUCTASE C1, CHLOROPLASTIC_MITOCHONDRIAL"/>
    <property type="match status" value="1"/>
</dbReference>
<evidence type="ECO:0000256" key="4">
    <source>
        <dbReference type="ARBA" id="ARBA00023002"/>
    </source>
</evidence>
<dbReference type="Proteomes" id="UP000015105">
    <property type="component" value="Chromosome 7D"/>
</dbReference>
<evidence type="ECO:0008006" key="8">
    <source>
        <dbReference type="Google" id="ProtNLM"/>
    </source>
</evidence>
<keyword evidence="4" id="KW-0560">Oxidoreductase</keyword>
<accession>A0A453R3P1</accession>
<dbReference type="PANTHER" id="PTHR42913">
    <property type="entry name" value="APOPTOSIS-INDUCING FACTOR 1"/>
    <property type="match status" value="1"/>
</dbReference>
<feature type="compositionally biased region" description="Low complexity" evidence="5">
    <location>
        <begin position="89"/>
        <end position="99"/>
    </location>
</feature>
<reference evidence="6" key="5">
    <citation type="journal article" date="2021" name="G3 (Bethesda)">
        <title>Aegilops tauschii genome assembly Aet v5.0 features greater sequence contiguity and improved annotation.</title>
        <authorList>
            <person name="Wang L."/>
            <person name="Zhu T."/>
            <person name="Rodriguez J.C."/>
            <person name="Deal K.R."/>
            <person name="Dubcovsky J."/>
            <person name="McGuire P.E."/>
            <person name="Lux T."/>
            <person name="Spannagl M."/>
            <person name="Mayer K.F.X."/>
            <person name="Baldrich P."/>
            <person name="Meyers B.C."/>
            <person name="Huo N."/>
            <person name="Gu Y.Q."/>
            <person name="Zhou H."/>
            <person name="Devos K.M."/>
            <person name="Bennetzen J.L."/>
            <person name="Unver T."/>
            <person name="Budak H."/>
            <person name="Gulick P.J."/>
            <person name="Galiba G."/>
            <person name="Kalapos B."/>
            <person name="Nelson D.R."/>
            <person name="Li P."/>
            <person name="You F.M."/>
            <person name="Luo M.C."/>
            <person name="Dvorak J."/>
        </authorList>
    </citation>
    <scope>NUCLEOTIDE SEQUENCE [LARGE SCALE GENOMIC DNA]</scope>
    <source>
        <strain evidence="6">cv. AL8/78</strain>
    </source>
</reference>
<feature type="region of interest" description="Disordered" evidence="5">
    <location>
        <begin position="73"/>
        <end position="99"/>
    </location>
</feature>
<reference evidence="6" key="4">
    <citation type="submission" date="2019-03" db="UniProtKB">
        <authorList>
            <consortium name="EnsemblPlants"/>
        </authorList>
    </citation>
    <scope>IDENTIFICATION</scope>
</reference>
<comment type="cofactor">
    <cofactor evidence="1">
        <name>FAD</name>
        <dbReference type="ChEBI" id="CHEBI:57692"/>
    </cofactor>
</comment>
<keyword evidence="2" id="KW-0285">Flavoprotein</keyword>
<reference evidence="7" key="2">
    <citation type="journal article" date="2017" name="Nat. Plants">
        <title>The Aegilops tauschii genome reveals multiple impacts of transposons.</title>
        <authorList>
            <person name="Zhao G."/>
            <person name="Zou C."/>
            <person name="Li K."/>
            <person name="Wang K."/>
            <person name="Li T."/>
            <person name="Gao L."/>
            <person name="Zhang X."/>
            <person name="Wang H."/>
            <person name="Yang Z."/>
            <person name="Liu X."/>
            <person name="Jiang W."/>
            <person name="Mao L."/>
            <person name="Kong X."/>
            <person name="Jiao Y."/>
            <person name="Jia J."/>
        </authorList>
    </citation>
    <scope>NUCLEOTIDE SEQUENCE [LARGE SCALE GENOMIC DNA]</scope>
    <source>
        <strain evidence="7">cv. AL8/78</strain>
    </source>
</reference>
<organism evidence="6 7">
    <name type="scientific">Aegilops tauschii subsp. strangulata</name>
    <name type="common">Goatgrass</name>
    <dbReference type="NCBI Taxonomy" id="200361"/>
    <lineage>
        <taxon>Eukaryota</taxon>
        <taxon>Viridiplantae</taxon>
        <taxon>Streptophyta</taxon>
        <taxon>Embryophyta</taxon>
        <taxon>Tracheophyta</taxon>
        <taxon>Spermatophyta</taxon>
        <taxon>Magnoliopsida</taxon>
        <taxon>Liliopsida</taxon>
        <taxon>Poales</taxon>
        <taxon>Poaceae</taxon>
        <taxon>BOP clade</taxon>
        <taxon>Pooideae</taxon>
        <taxon>Triticodae</taxon>
        <taxon>Triticeae</taxon>
        <taxon>Triticinae</taxon>
        <taxon>Aegilops</taxon>
    </lineage>
</organism>
<dbReference type="GO" id="GO:0009507">
    <property type="term" value="C:chloroplast"/>
    <property type="evidence" value="ECO:0007669"/>
    <property type="project" value="TreeGrafter"/>
</dbReference>
<sequence>ISSSVSEWLGVRARSQRARGLRDDAAGGGAAALRCVAIAGSVSLRRQLLFCLFCASPSPLSIAGSWGYSTRDPSPPSPPMSCRAAPWGRPSAPRSRPFPASARLRGPFGGLNAWKNPILKNSFGLPSGLFRCMASSGSGDGGFSRPQSIDEAPMPLYSWPDKKRPRVCILGGGFGGLYTALRLESLVWPGNNKPQGDAS</sequence>
<dbReference type="InterPro" id="IPR051169">
    <property type="entry name" value="NADH-Q_oxidoreductase"/>
</dbReference>
<dbReference type="GO" id="GO:0003955">
    <property type="term" value="F:NAD(P)H dehydrogenase (quinone) activity"/>
    <property type="evidence" value="ECO:0007669"/>
    <property type="project" value="TreeGrafter"/>
</dbReference>
<dbReference type="Gramene" id="AET7Gv20449600.19">
    <property type="protein sequence ID" value="AET7Gv20449600.19"/>
    <property type="gene ID" value="AET7Gv20449600"/>
</dbReference>
<reference evidence="7" key="1">
    <citation type="journal article" date="2014" name="Science">
        <title>Ancient hybridizations among the ancestral genomes of bread wheat.</title>
        <authorList>
            <consortium name="International Wheat Genome Sequencing Consortium,"/>
            <person name="Marcussen T."/>
            <person name="Sandve S.R."/>
            <person name="Heier L."/>
            <person name="Spannagl M."/>
            <person name="Pfeifer M."/>
            <person name="Jakobsen K.S."/>
            <person name="Wulff B.B."/>
            <person name="Steuernagel B."/>
            <person name="Mayer K.F."/>
            <person name="Olsen O.A."/>
        </authorList>
    </citation>
    <scope>NUCLEOTIDE SEQUENCE [LARGE SCALE GENOMIC DNA]</scope>
    <source>
        <strain evidence="7">cv. AL8/78</strain>
    </source>
</reference>
<dbReference type="AlphaFoldDB" id="A0A453R3P1"/>